<dbReference type="EMBL" id="FNZZ01000001">
    <property type="protein sequence ID" value="SEK35305.1"/>
    <property type="molecule type" value="Genomic_DNA"/>
</dbReference>
<dbReference type="InterPro" id="IPR046736">
    <property type="entry name" value="DUF6628"/>
</dbReference>
<evidence type="ECO:0000313" key="2">
    <source>
        <dbReference type="Proteomes" id="UP000199214"/>
    </source>
</evidence>
<gene>
    <name evidence="1" type="ORF">SAMN05216382_0243</name>
</gene>
<proteinExistence type="predicted"/>
<dbReference type="Proteomes" id="UP000199214">
    <property type="component" value="Unassembled WGS sequence"/>
</dbReference>
<dbReference type="OrthoDB" id="7410293at2"/>
<dbReference type="STRING" id="1855283.SAMN05216382_0243"/>
<evidence type="ECO:0000313" key="1">
    <source>
        <dbReference type="EMBL" id="SEK35305.1"/>
    </source>
</evidence>
<name>A0A1H7GHK8_9SPHN</name>
<protein>
    <submittedName>
        <fullName evidence="1">Uncharacterized protein</fullName>
    </submittedName>
</protein>
<dbReference type="AlphaFoldDB" id="A0A1H7GHK8"/>
<reference evidence="2" key="1">
    <citation type="submission" date="2016-10" db="EMBL/GenBank/DDBJ databases">
        <authorList>
            <person name="Varghese N."/>
            <person name="Submissions S."/>
        </authorList>
    </citation>
    <scope>NUCLEOTIDE SEQUENCE [LARGE SCALE GENOMIC DNA]</scope>
    <source>
        <strain evidence="2">JS21-1</strain>
    </source>
</reference>
<organism evidence="1 2">
    <name type="scientific">Sphingomonas palmae</name>
    <dbReference type="NCBI Taxonomy" id="1855283"/>
    <lineage>
        <taxon>Bacteria</taxon>
        <taxon>Pseudomonadati</taxon>
        <taxon>Pseudomonadota</taxon>
        <taxon>Alphaproteobacteria</taxon>
        <taxon>Sphingomonadales</taxon>
        <taxon>Sphingomonadaceae</taxon>
        <taxon>Sphingomonas</taxon>
    </lineage>
</organism>
<dbReference type="RefSeq" id="WP_093002520.1">
    <property type="nucleotide sequence ID" value="NZ_FNZZ01000001.1"/>
</dbReference>
<dbReference type="Pfam" id="PF20333">
    <property type="entry name" value="DUF6628"/>
    <property type="match status" value="1"/>
</dbReference>
<keyword evidence="2" id="KW-1185">Reference proteome</keyword>
<accession>A0A1H7GHK8</accession>
<sequence>MTASTLSSVLPYHAPACPNAKIALFAIRRMGANGLGDARAAYALFTAFGEGFRRPLLLVRAMMAEIAAESSMPVAIAPCCCNRVTASEHALLTILARVETATDQARLLMQDMLGHRRADGVLATAAALAAAFADEGRPITG</sequence>